<dbReference type="SUPFAM" id="SSF47336">
    <property type="entry name" value="ACP-like"/>
    <property type="match status" value="1"/>
</dbReference>
<dbReference type="Pfam" id="PF00550">
    <property type="entry name" value="PP-binding"/>
    <property type="match status" value="1"/>
</dbReference>
<dbReference type="InterPro" id="IPR009081">
    <property type="entry name" value="PP-bd_ACP"/>
</dbReference>
<name>D1H0K3_9ACTN</name>
<sequence>MTTGTFTLTELKRILVDAAGADESVDLDGDILDTFFSDLGYDSLALLETAAVVSREYGVELVDDAVTAITTPRGFIELVNAA</sequence>
<reference evidence="2" key="1">
    <citation type="journal article" date="2010" name="ChemBioChem">
        <title>Cloning and characterization of the ravidomycin and chrysomycin biosynthetic gene clusters.</title>
        <authorList>
            <person name="Kharel M.K."/>
            <person name="Nybo S.E."/>
            <person name="Shepherd M.D."/>
            <person name="Rohr J."/>
        </authorList>
    </citation>
    <scope>NUCLEOTIDE SEQUENCE</scope>
    <source>
        <strain evidence="2">C23201NS3</strain>
    </source>
</reference>
<proteinExistence type="predicted"/>
<accession>D1H0K3</accession>
<evidence type="ECO:0000259" key="1">
    <source>
        <dbReference type="PROSITE" id="PS50075"/>
    </source>
</evidence>
<dbReference type="PROSITE" id="PS50075">
    <property type="entry name" value="CARRIER"/>
    <property type="match status" value="1"/>
</dbReference>
<evidence type="ECO:0000313" key="2">
    <source>
        <dbReference type="EMBL" id="CBH32812.1"/>
    </source>
</evidence>
<dbReference type="EMBL" id="FN565485">
    <property type="protein sequence ID" value="CBH32812.1"/>
    <property type="molecule type" value="Genomic_DNA"/>
</dbReference>
<protein>
    <submittedName>
        <fullName evidence="2">Putative acyl carrier protein</fullName>
    </submittedName>
</protein>
<dbReference type="AlphaFoldDB" id="D1H0K3"/>
<organism evidence="2">
    <name type="scientific">Streptomyces ravidus</name>
    <dbReference type="NCBI Taxonomy" id="691266"/>
    <lineage>
        <taxon>Bacteria</taxon>
        <taxon>Bacillati</taxon>
        <taxon>Actinomycetota</taxon>
        <taxon>Actinomycetes</taxon>
        <taxon>Kitasatosporales</taxon>
        <taxon>Streptomycetaceae</taxon>
        <taxon>Streptomyces</taxon>
    </lineage>
</organism>
<dbReference type="Gene3D" id="1.10.1200.10">
    <property type="entry name" value="ACP-like"/>
    <property type="match status" value="1"/>
</dbReference>
<gene>
    <name evidence="2" type="primary">ravC1</name>
</gene>
<dbReference type="InterPro" id="IPR036736">
    <property type="entry name" value="ACP-like_sf"/>
</dbReference>
<feature type="domain" description="Carrier" evidence="1">
    <location>
        <begin position="5"/>
        <end position="82"/>
    </location>
</feature>